<proteinExistence type="predicted"/>
<protein>
    <submittedName>
        <fullName evidence="2">Uncharacterized protein</fullName>
    </submittedName>
</protein>
<sequence length="82" mass="9408">MRTIRVTVLIFVLVAITQAMFTGNKKCRQGKQCKPDDDHTYWPPMGETFCCRNDETIRFEADPDDLDNPDAWKCVCLPKVLG</sequence>
<feature type="chain" id="PRO_5041975242" evidence="1">
    <location>
        <begin position="20"/>
        <end position="82"/>
    </location>
</feature>
<reference evidence="2" key="1">
    <citation type="journal article" date="2023" name="G3 (Bethesda)">
        <title>A reference genome for the long-term kleptoplast-retaining sea slug Elysia crispata morphotype clarki.</title>
        <authorList>
            <person name="Eastman K.E."/>
            <person name="Pendleton A.L."/>
            <person name="Shaikh M.A."/>
            <person name="Suttiyut T."/>
            <person name="Ogas R."/>
            <person name="Tomko P."/>
            <person name="Gavelis G."/>
            <person name="Widhalm J.R."/>
            <person name="Wisecaver J.H."/>
        </authorList>
    </citation>
    <scope>NUCLEOTIDE SEQUENCE</scope>
    <source>
        <strain evidence="2">ECLA1</strain>
    </source>
</reference>
<dbReference type="AlphaFoldDB" id="A0AAE0Y015"/>
<dbReference type="Proteomes" id="UP001283361">
    <property type="component" value="Unassembled WGS sequence"/>
</dbReference>
<dbReference type="EMBL" id="JAWDGP010007208">
    <property type="protein sequence ID" value="KAK3728059.1"/>
    <property type="molecule type" value="Genomic_DNA"/>
</dbReference>
<evidence type="ECO:0000256" key="1">
    <source>
        <dbReference type="SAM" id="SignalP"/>
    </source>
</evidence>
<evidence type="ECO:0000313" key="2">
    <source>
        <dbReference type="EMBL" id="KAK3728059.1"/>
    </source>
</evidence>
<organism evidence="2 3">
    <name type="scientific">Elysia crispata</name>
    <name type="common">lettuce slug</name>
    <dbReference type="NCBI Taxonomy" id="231223"/>
    <lineage>
        <taxon>Eukaryota</taxon>
        <taxon>Metazoa</taxon>
        <taxon>Spiralia</taxon>
        <taxon>Lophotrochozoa</taxon>
        <taxon>Mollusca</taxon>
        <taxon>Gastropoda</taxon>
        <taxon>Heterobranchia</taxon>
        <taxon>Euthyneura</taxon>
        <taxon>Panpulmonata</taxon>
        <taxon>Sacoglossa</taxon>
        <taxon>Placobranchoidea</taxon>
        <taxon>Plakobranchidae</taxon>
        <taxon>Elysia</taxon>
    </lineage>
</organism>
<feature type="signal peptide" evidence="1">
    <location>
        <begin position="1"/>
        <end position="19"/>
    </location>
</feature>
<gene>
    <name evidence="2" type="ORF">RRG08_022111</name>
</gene>
<accession>A0AAE0Y015</accession>
<keyword evidence="1" id="KW-0732">Signal</keyword>
<comment type="caution">
    <text evidence="2">The sequence shown here is derived from an EMBL/GenBank/DDBJ whole genome shotgun (WGS) entry which is preliminary data.</text>
</comment>
<evidence type="ECO:0000313" key="3">
    <source>
        <dbReference type="Proteomes" id="UP001283361"/>
    </source>
</evidence>
<keyword evidence="3" id="KW-1185">Reference proteome</keyword>
<name>A0AAE0Y015_9GAST</name>